<keyword evidence="6" id="KW-0472">Membrane</keyword>
<dbReference type="InterPro" id="IPR003423">
    <property type="entry name" value="OMP_efflux"/>
</dbReference>
<proteinExistence type="inferred from homology"/>
<dbReference type="GO" id="GO:1990281">
    <property type="term" value="C:efflux pump complex"/>
    <property type="evidence" value="ECO:0007669"/>
    <property type="project" value="TreeGrafter"/>
</dbReference>
<keyword evidence="4" id="KW-1134">Transmembrane beta strand</keyword>
<comment type="similarity">
    <text evidence="2">Belongs to the outer membrane factor (OMF) (TC 1.B.17) family.</text>
</comment>
<dbReference type="RefSeq" id="WP_074556519.1">
    <property type="nucleotide sequence ID" value="NZ_FMYE01000002.1"/>
</dbReference>
<accession>A0A1G6G061</accession>
<evidence type="ECO:0000256" key="1">
    <source>
        <dbReference type="ARBA" id="ARBA00004442"/>
    </source>
</evidence>
<evidence type="ECO:0000313" key="9">
    <source>
        <dbReference type="Proteomes" id="UP000183670"/>
    </source>
</evidence>
<dbReference type="InterPro" id="IPR051906">
    <property type="entry name" value="TolC-like"/>
</dbReference>
<evidence type="ECO:0000256" key="7">
    <source>
        <dbReference type="ARBA" id="ARBA00023237"/>
    </source>
</evidence>
<keyword evidence="7" id="KW-0998">Cell outer membrane</keyword>
<evidence type="ECO:0000256" key="2">
    <source>
        <dbReference type="ARBA" id="ARBA00007613"/>
    </source>
</evidence>
<dbReference type="GO" id="GO:0015288">
    <property type="term" value="F:porin activity"/>
    <property type="evidence" value="ECO:0007669"/>
    <property type="project" value="TreeGrafter"/>
</dbReference>
<evidence type="ECO:0000256" key="4">
    <source>
        <dbReference type="ARBA" id="ARBA00022452"/>
    </source>
</evidence>
<reference evidence="8 9" key="1">
    <citation type="submission" date="2016-10" db="EMBL/GenBank/DDBJ databases">
        <authorList>
            <person name="de Groot N.N."/>
        </authorList>
    </citation>
    <scope>NUCLEOTIDE SEQUENCE [LARGE SCALE GENOMIC DNA]</scope>
    <source>
        <strain evidence="8 9">NLAE-zl-C500</strain>
    </source>
</reference>
<keyword evidence="5" id="KW-0812">Transmembrane</keyword>
<sequence length="495" mass="57817">MNLKWITIWFLLFPALLQGQPYQISLEQVLNEWCLVSPSAQKIKLSHENSILEFENYKKEFLPSVAFSLSPVNFNRSQKLMQNSESGNYSYVEDYSNNSSTEIAIRQKVGIIGGELSVSSRLNYLREFSNNRNRFGTNPLYINYSQPFIGGFYNYKRQRGIQHAVYNNSLKQYCSEMSDIQTKAVNLFMTLFSSKLAADLSHKNLLISDTLLIASKALLDNGYFTEYEYHQMELQQLNNKYAFENSTKNYQKALRELSTFLNRPEWIDEEVEILTPEFNLPLQIDEKSAIVYARHNSPFALSQEEKRLKAEQTLFTAKLNNRFNGNIKISYGLNQYSDHFLDAYQKPDYTQGVMIGVQIPIFQWGINRNKIRMAKNNYQNSMIEIDQAEVNFDNNIKDIVEDYNHNMNLWFVATKSYQLSQEQYVLLAHKFHSGKVSVYDLASAQQEQYSAMQRYYNAIQNAWNSFCVLRKNTLFDFSKQTELKDLFFPVTSHDN</sequence>
<dbReference type="Pfam" id="PF02321">
    <property type="entry name" value="OEP"/>
    <property type="match status" value="1"/>
</dbReference>
<gene>
    <name evidence="8" type="ORF">SAMN05192581_100210</name>
</gene>
<dbReference type="EMBL" id="FMYE01000002">
    <property type="protein sequence ID" value="SDB75387.1"/>
    <property type="molecule type" value="Genomic_DNA"/>
</dbReference>
<dbReference type="PANTHER" id="PTHR30026:SF20">
    <property type="entry name" value="OUTER MEMBRANE PROTEIN TOLC"/>
    <property type="match status" value="1"/>
</dbReference>
<comment type="subcellular location">
    <subcellularLocation>
        <location evidence="1">Cell outer membrane</location>
    </subcellularLocation>
</comment>
<dbReference type="Gene3D" id="1.20.1600.10">
    <property type="entry name" value="Outer membrane efflux proteins (OEP)"/>
    <property type="match status" value="1"/>
</dbReference>
<dbReference type="SUPFAM" id="SSF56954">
    <property type="entry name" value="Outer membrane efflux proteins (OEP)"/>
    <property type="match status" value="1"/>
</dbReference>
<protein>
    <submittedName>
        <fullName evidence="8">Outer membrane protein TolC</fullName>
    </submittedName>
</protein>
<evidence type="ECO:0000313" key="8">
    <source>
        <dbReference type="EMBL" id="SDB75387.1"/>
    </source>
</evidence>
<keyword evidence="3" id="KW-0813">Transport</keyword>
<dbReference type="AlphaFoldDB" id="A0A1G6G061"/>
<organism evidence="8 9">
    <name type="scientific">Bacteroides ovatus</name>
    <dbReference type="NCBI Taxonomy" id="28116"/>
    <lineage>
        <taxon>Bacteria</taxon>
        <taxon>Pseudomonadati</taxon>
        <taxon>Bacteroidota</taxon>
        <taxon>Bacteroidia</taxon>
        <taxon>Bacteroidales</taxon>
        <taxon>Bacteroidaceae</taxon>
        <taxon>Bacteroides</taxon>
    </lineage>
</organism>
<dbReference type="Proteomes" id="UP000183670">
    <property type="component" value="Unassembled WGS sequence"/>
</dbReference>
<evidence type="ECO:0000256" key="3">
    <source>
        <dbReference type="ARBA" id="ARBA00022448"/>
    </source>
</evidence>
<dbReference type="GO" id="GO:0015562">
    <property type="term" value="F:efflux transmembrane transporter activity"/>
    <property type="evidence" value="ECO:0007669"/>
    <property type="project" value="InterPro"/>
</dbReference>
<evidence type="ECO:0000256" key="6">
    <source>
        <dbReference type="ARBA" id="ARBA00023136"/>
    </source>
</evidence>
<dbReference type="GO" id="GO:0009279">
    <property type="term" value="C:cell outer membrane"/>
    <property type="evidence" value="ECO:0007669"/>
    <property type="project" value="UniProtKB-SubCell"/>
</dbReference>
<evidence type="ECO:0000256" key="5">
    <source>
        <dbReference type="ARBA" id="ARBA00022692"/>
    </source>
</evidence>
<name>A0A1G6G061_BACOV</name>
<dbReference type="PANTHER" id="PTHR30026">
    <property type="entry name" value="OUTER MEMBRANE PROTEIN TOLC"/>
    <property type="match status" value="1"/>
</dbReference>